<feature type="compositionally biased region" description="Polar residues" evidence="1">
    <location>
        <begin position="58"/>
        <end position="69"/>
    </location>
</feature>
<organism evidence="3 4">
    <name type="scientific">Verticillium longisporum</name>
    <name type="common">Verticillium dahliae var. longisporum</name>
    <dbReference type="NCBI Taxonomy" id="100787"/>
    <lineage>
        <taxon>Eukaryota</taxon>
        <taxon>Fungi</taxon>
        <taxon>Dikarya</taxon>
        <taxon>Ascomycota</taxon>
        <taxon>Pezizomycotina</taxon>
        <taxon>Sordariomycetes</taxon>
        <taxon>Hypocreomycetidae</taxon>
        <taxon>Glomerellales</taxon>
        <taxon>Plectosphaerellaceae</taxon>
        <taxon>Verticillium</taxon>
    </lineage>
</organism>
<name>A0A0G4NEM8_VERLO</name>
<evidence type="ECO:0000313" key="3">
    <source>
        <dbReference type="EMBL" id="CRK45051.1"/>
    </source>
</evidence>
<dbReference type="AlphaFoldDB" id="A0A0G4NEM8"/>
<evidence type="ECO:0000256" key="1">
    <source>
        <dbReference type="SAM" id="MobiDB-lite"/>
    </source>
</evidence>
<sequence>MHFPQLAAMTATLFGQALAHPQSRNDNFVAEVPSTRSYFMIAGGYVDDGAGGHIFSPSDATRSTSSTRPSGAAPPACRGTALPRRRPILRRDHLPALLPPPRTTIFWPQAVRHTQWPGTGKMGDSVLNALYSFQPPVHQQRHLTIRQRSRQPAPRSSARSAGPVVLVGHSPRAASCPLLITDARPELTKALVLELMAPPPPFRDAIFSTRANRADKPTLVVTAEASYHMPYDYCTVDFHRRAGCSGTRHVELADEGIRGNGYRFFVAKNSDVIQRLPEKWISAQ</sequence>
<proteinExistence type="predicted"/>
<feature type="region of interest" description="Disordered" evidence="1">
    <location>
        <begin position="56"/>
        <end position="81"/>
    </location>
</feature>
<protein>
    <submittedName>
        <fullName evidence="3">Uncharacterized protein</fullName>
    </submittedName>
</protein>
<dbReference type="EMBL" id="CVQI01034495">
    <property type="protein sequence ID" value="CRK45051.1"/>
    <property type="molecule type" value="Genomic_DNA"/>
</dbReference>
<evidence type="ECO:0000256" key="2">
    <source>
        <dbReference type="SAM" id="SignalP"/>
    </source>
</evidence>
<dbReference type="Proteomes" id="UP000045706">
    <property type="component" value="Unassembled WGS sequence"/>
</dbReference>
<dbReference type="InterPro" id="IPR029058">
    <property type="entry name" value="AB_hydrolase_fold"/>
</dbReference>
<dbReference type="SUPFAM" id="SSF53474">
    <property type="entry name" value="alpha/beta-Hydrolases"/>
    <property type="match status" value="1"/>
</dbReference>
<dbReference type="Gene3D" id="3.40.50.1820">
    <property type="entry name" value="alpha/beta hydrolase"/>
    <property type="match status" value="1"/>
</dbReference>
<accession>A0A0G4NEM8</accession>
<gene>
    <name evidence="3" type="ORF">BN1723_006421</name>
</gene>
<evidence type="ECO:0000313" key="4">
    <source>
        <dbReference type="Proteomes" id="UP000045706"/>
    </source>
</evidence>
<feature type="chain" id="PRO_5002567925" evidence="2">
    <location>
        <begin position="20"/>
        <end position="284"/>
    </location>
</feature>
<feature type="region of interest" description="Disordered" evidence="1">
    <location>
        <begin position="141"/>
        <end position="163"/>
    </location>
</feature>
<feature type="signal peptide" evidence="2">
    <location>
        <begin position="1"/>
        <end position="19"/>
    </location>
</feature>
<feature type="compositionally biased region" description="Low complexity" evidence="1">
    <location>
        <begin position="150"/>
        <end position="161"/>
    </location>
</feature>
<keyword evidence="2" id="KW-0732">Signal</keyword>
<reference evidence="4" key="1">
    <citation type="submission" date="2015-05" db="EMBL/GenBank/DDBJ databases">
        <authorList>
            <person name="Fogelqvist Johan"/>
        </authorList>
    </citation>
    <scope>NUCLEOTIDE SEQUENCE [LARGE SCALE GENOMIC DNA]</scope>
</reference>